<feature type="region of interest" description="Disordered" evidence="1">
    <location>
        <begin position="1"/>
        <end position="28"/>
    </location>
</feature>
<evidence type="ECO:0000313" key="3">
    <source>
        <dbReference type="Proteomes" id="UP001500305"/>
    </source>
</evidence>
<organism evidence="2 3">
    <name type="scientific">Kitasatospora cystarginea</name>
    <dbReference type="NCBI Taxonomy" id="58350"/>
    <lineage>
        <taxon>Bacteria</taxon>
        <taxon>Bacillati</taxon>
        <taxon>Actinomycetota</taxon>
        <taxon>Actinomycetes</taxon>
        <taxon>Kitasatosporales</taxon>
        <taxon>Streptomycetaceae</taxon>
        <taxon>Kitasatospora</taxon>
    </lineage>
</organism>
<dbReference type="Proteomes" id="UP001500305">
    <property type="component" value="Unassembled WGS sequence"/>
</dbReference>
<dbReference type="EMBL" id="BAAATR010000026">
    <property type="protein sequence ID" value="GAA2261328.1"/>
    <property type="molecule type" value="Genomic_DNA"/>
</dbReference>
<reference evidence="2 3" key="1">
    <citation type="journal article" date="2019" name="Int. J. Syst. Evol. Microbiol.">
        <title>The Global Catalogue of Microorganisms (GCM) 10K type strain sequencing project: providing services to taxonomists for standard genome sequencing and annotation.</title>
        <authorList>
            <consortium name="The Broad Institute Genomics Platform"/>
            <consortium name="The Broad Institute Genome Sequencing Center for Infectious Disease"/>
            <person name="Wu L."/>
            <person name="Ma J."/>
        </authorList>
    </citation>
    <scope>NUCLEOTIDE SEQUENCE [LARGE SCALE GENOMIC DNA]</scope>
    <source>
        <strain evidence="2 3">JCM 7356</strain>
    </source>
</reference>
<sequence length="75" mass="7746">MSSSRASPDATGPLRLRSRSGVLYTHSGDPGSERLGLLLRAQRAGDVVLARPTGPGARVATVAAQISLTKMMASI</sequence>
<keyword evidence="3" id="KW-1185">Reference proteome</keyword>
<name>A0ABN3EKJ7_9ACTN</name>
<gene>
    <name evidence="2" type="ORF">GCM10010430_51930</name>
</gene>
<accession>A0ABN3EKJ7</accession>
<evidence type="ECO:0000256" key="1">
    <source>
        <dbReference type="SAM" id="MobiDB-lite"/>
    </source>
</evidence>
<protein>
    <submittedName>
        <fullName evidence="2">Uncharacterized protein</fullName>
    </submittedName>
</protein>
<evidence type="ECO:0000313" key="2">
    <source>
        <dbReference type="EMBL" id="GAA2261328.1"/>
    </source>
</evidence>
<proteinExistence type="predicted"/>
<comment type="caution">
    <text evidence="2">The sequence shown here is derived from an EMBL/GenBank/DDBJ whole genome shotgun (WGS) entry which is preliminary data.</text>
</comment>